<evidence type="ECO:0000313" key="3">
    <source>
        <dbReference type="Proteomes" id="UP000320523"/>
    </source>
</evidence>
<proteinExistence type="predicted"/>
<accession>A0A552J907</accession>
<dbReference type="Proteomes" id="UP000320523">
    <property type="component" value="Unassembled WGS sequence"/>
</dbReference>
<feature type="non-terminal residue" evidence="1">
    <location>
        <position position="31"/>
    </location>
</feature>
<protein>
    <submittedName>
        <fullName evidence="1">Transposase</fullName>
    </submittedName>
</protein>
<reference evidence="1 3" key="1">
    <citation type="submission" date="2019-01" db="EMBL/GenBank/DDBJ databases">
        <title>Coherence of Microcystis species and biogeography revealed through population genomics.</title>
        <authorList>
            <person name="Perez-Carrascal O.M."/>
            <person name="Terrat Y."/>
            <person name="Giani A."/>
            <person name="Fortin N."/>
            <person name="Tromas N."/>
            <person name="Shapiro B.J."/>
        </authorList>
    </citation>
    <scope>NUCLEOTIDE SEQUENCE [LARGE SCALE GENOMIC DNA]</scope>
    <source>
        <strain evidence="1">Mw_QC_S_20081001_S30D</strain>
    </source>
</reference>
<comment type="caution">
    <text evidence="1">The sequence shown here is derived from an EMBL/GenBank/DDBJ whole genome shotgun (WGS) entry which is preliminary data.</text>
</comment>
<dbReference type="EMBL" id="SFAT01000016">
    <property type="protein sequence ID" value="TRV01217.1"/>
    <property type="molecule type" value="Genomic_DNA"/>
</dbReference>
<organism evidence="1 3">
    <name type="scientific">Microcystis wesenbergii Mw_QC_S_20081001_S30D</name>
    <dbReference type="NCBI Taxonomy" id="2486245"/>
    <lineage>
        <taxon>Bacteria</taxon>
        <taxon>Bacillati</taxon>
        <taxon>Cyanobacteriota</taxon>
        <taxon>Cyanophyceae</taxon>
        <taxon>Oscillatoriophycideae</taxon>
        <taxon>Chroococcales</taxon>
        <taxon>Microcystaceae</taxon>
        <taxon>Microcystis</taxon>
    </lineage>
</organism>
<evidence type="ECO:0000313" key="2">
    <source>
        <dbReference type="EMBL" id="TRV01217.1"/>
    </source>
</evidence>
<dbReference type="AlphaFoldDB" id="A0A552J907"/>
<sequence length="31" mass="3658">MRVIEFKLKTNSPQEIAIQEAIRVGQFIRNK</sequence>
<name>A0A552J907_9CHRO</name>
<evidence type="ECO:0000313" key="1">
    <source>
        <dbReference type="EMBL" id="TRU92209.1"/>
    </source>
</evidence>
<dbReference type="EMBL" id="SFAT01000197">
    <property type="protein sequence ID" value="TRU92209.1"/>
    <property type="molecule type" value="Genomic_DNA"/>
</dbReference>
<gene>
    <name evidence="2" type="ORF">EWV75_01510</name>
    <name evidence="1" type="ORF">EWV75_21105</name>
</gene>